<evidence type="ECO:0000256" key="6">
    <source>
        <dbReference type="ARBA" id="ARBA00023034"/>
    </source>
</evidence>
<dbReference type="InterPro" id="IPR019402">
    <property type="entry name" value="CWH43_N"/>
</dbReference>
<evidence type="ECO:0000256" key="7">
    <source>
        <dbReference type="ARBA" id="ARBA00023136"/>
    </source>
</evidence>
<evidence type="ECO:0000259" key="10">
    <source>
        <dbReference type="Pfam" id="PF10277"/>
    </source>
</evidence>
<dbReference type="PANTHER" id="PTHR12892">
    <property type="entry name" value="FGF RECEPTOR ACTIVATING PROTEIN 1"/>
    <property type="match status" value="1"/>
</dbReference>
<dbReference type="GO" id="GO:0006506">
    <property type="term" value="P:GPI anchor biosynthetic process"/>
    <property type="evidence" value="ECO:0007669"/>
    <property type="project" value="UniProtKB-KW"/>
</dbReference>
<protein>
    <submittedName>
        <fullName evidence="11">Suppressor of four kinase 1</fullName>
    </submittedName>
</protein>
<dbReference type="GO" id="GO:0016301">
    <property type="term" value="F:kinase activity"/>
    <property type="evidence" value="ECO:0007669"/>
    <property type="project" value="UniProtKB-KW"/>
</dbReference>
<reference evidence="11" key="1">
    <citation type="submission" date="2019-07" db="EMBL/GenBank/DDBJ databases">
        <title>Hyphodiscus hymeniophilus genome sequencing and assembly.</title>
        <authorList>
            <person name="Kramer G."/>
            <person name="Nodwell J."/>
        </authorList>
    </citation>
    <scope>NUCLEOTIDE SEQUENCE</scope>
    <source>
        <strain evidence="11">ATCC 34498</strain>
    </source>
</reference>
<evidence type="ECO:0000256" key="3">
    <source>
        <dbReference type="ARBA" id="ARBA00022502"/>
    </source>
</evidence>
<organism evidence="11 12">
    <name type="scientific">Hyphodiscus hymeniophilus</name>
    <dbReference type="NCBI Taxonomy" id="353542"/>
    <lineage>
        <taxon>Eukaryota</taxon>
        <taxon>Fungi</taxon>
        <taxon>Dikarya</taxon>
        <taxon>Ascomycota</taxon>
        <taxon>Pezizomycotina</taxon>
        <taxon>Leotiomycetes</taxon>
        <taxon>Helotiales</taxon>
        <taxon>Hyphodiscaceae</taxon>
        <taxon>Hyphodiscus</taxon>
    </lineage>
</organism>
<comment type="similarity">
    <text evidence="2">Belongs to the PGAP2 family.</text>
</comment>
<dbReference type="OrthoDB" id="10032492at2759"/>
<keyword evidence="5 9" id="KW-1133">Transmembrane helix</keyword>
<dbReference type="AlphaFoldDB" id="A0A9P7AZL4"/>
<evidence type="ECO:0000256" key="5">
    <source>
        <dbReference type="ARBA" id="ARBA00022989"/>
    </source>
</evidence>
<dbReference type="Proteomes" id="UP000785200">
    <property type="component" value="Unassembled WGS sequence"/>
</dbReference>
<keyword evidence="7 9" id="KW-0472">Membrane</keyword>
<gene>
    <name evidence="11" type="ORF">D0Z07_1584</name>
</gene>
<proteinExistence type="inferred from homology"/>
<keyword evidence="11" id="KW-0418">Kinase</keyword>
<dbReference type="PANTHER" id="PTHR12892:SF11">
    <property type="entry name" value="POST-GPI ATTACHMENT TO PROTEINS FACTOR 2"/>
    <property type="match status" value="1"/>
</dbReference>
<feature type="region of interest" description="Disordered" evidence="8">
    <location>
        <begin position="265"/>
        <end position="288"/>
    </location>
</feature>
<feature type="transmembrane region" description="Helical" evidence="9">
    <location>
        <begin position="128"/>
        <end position="148"/>
    </location>
</feature>
<comment type="subcellular location">
    <subcellularLocation>
        <location evidence="1">Golgi apparatus membrane</location>
        <topology evidence="1">Multi-pass membrane protein</topology>
    </subcellularLocation>
</comment>
<dbReference type="InterPro" id="IPR039545">
    <property type="entry name" value="PGAP2"/>
</dbReference>
<dbReference type="GO" id="GO:0005789">
    <property type="term" value="C:endoplasmic reticulum membrane"/>
    <property type="evidence" value="ECO:0007669"/>
    <property type="project" value="TreeGrafter"/>
</dbReference>
<name>A0A9P7AZL4_9HELO</name>
<evidence type="ECO:0000256" key="2">
    <source>
        <dbReference type="ARBA" id="ARBA00007414"/>
    </source>
</evidence>
<comment type="caution">
    <text evidence="11">The sequence shown here is derived from an EMBL/GenBank/DDBJ whole genome shotgun (WGS) entry which is preliminary data.</text>
</comment>
<keyword evidence="11" id="KW-0808">Transferase</keyword>
<keyword evidence="4 9" id="KW-0812">Transmembrane</keyword>
<keyword evidence="6" id="KW-0333">Golgi apparatus</keyword>
<feature type="compositionally biased region" description="Polar residues" evidence="8">
    <location>
        <begin position="265"/>
        <end position="276"/>
    </location>
</feature>
<dbReference type="GO" id="GO:0000139">
    <property type="term" value="C:Golgi membrane"/>
    <property type="evidence" value="ECO:0007669"/>
    <property type="project" value="UniProtKB-SubCell"/>
</dbReference>
<evidence type="ECO:0000256" key="1">
    <source>
        <dbReference type="ARBA" id="ARBA00004653"/>
    </source>
</evidence>
<evidence type="ECO:0000256" key="4">
    <source>
        <dbReference type="ARBA" id="ARBA00022692"/>
    </source>
</evidence>
<sequence length="288" mass="32664">MYGISYWIVPIFSGFVWLGMLLGMLLWWTVKEGSRHLTPEGPTQNIAYISDIGAHQLQPLFIAAGSTSVVTFTLTFIVERWLRHRGRLVRNDSKGQKILSICSIIAAFVGMIGLIILTCLNDVSHHKAHDACLVIFIGGYIVSAIFICAEYQRLGMHHREHRHLRMSFWIKLAFIFLELGLAIAFGVLRDREKYNPAAVVEWVIAFVYTFYVWSFFIDFIPAVIYKDGFGNKYESRETEVEMATAMEQEARDRGYPGGVAQEQHAYSNGTANNGNGHYTEPAVPSRNF</sequence>
<evidence type="ECO:0000313" key="12">
    <source>
        <dbReference type="Proteomes" id="UP000785200"/>
    </source>
</evidence>
<accession>A0A9P7AZL4</accession>
<dbReference type="Pfam" id="PF10277">
    <property type="entry name" value="Frag1"/>
    <property type="match status" value="1"/>
</dbReference>
<evidence type="ECO:0000256" key="9">
    <source>
        <dbReference type="SAM" id="Phobius"/>
    </source>
</evidence>
<dbReference type="EMBL" id="VNKQ01000004">
    <property type="protein sequence ID" value="KAG0651286.1"/>
    <property type="molecule type" value="Genomic_DNA"/>
</dbReference>
<keyword evidence="12" id="KW-1185">Reference proteome</keyword>
<evidence type="ECO:0000313" key="11">
    <source>
        <dbReference type="EMBL" id="KAG0651286.1"/>
    </source>
</evidence>
<feature type="transmembrane region" description="Helical" evidence="9">
    <location>
        <begin position="200"/>
        <end position="225"/>
    </location>
</feature>
<evidence type="ECO:0000256" key="8">
    <source>
        <dbReference type="SAM" id="MobiDB-lite"/>
    </source>
</evidence>
<feature type="transmembrane region" description="Helical" evidence="9">
    <location>
        <begin position="98"/>
        <end position="116"/>
    </location>
</feature>
<keyword evidence="3" id="KW-0337">GPI-anchor biosynthesis</keyword>
<feature type="transmembrane region" description="Helical" evidence="9">
    <location>
        <begin position="60"/>
        <end position="78"/>
    </location>
</feature>
<feature type="domain" description="CWH43-like N-terminal" evidence="10">
    <location>
        <begin position="6"/>
        <end position="221"/>
    </location>
</feature>
<feature type="transmembrane region" description="Helical" evidence="9">
    <location>
        <begin position="168"/>
        <end position="188"/>
    </location>
</feature>
<feature type="transmembrane region" description="Helical" evidence="9">
    <location>
        <begin position="7"/>
        <end position="30"/>
    </location>
</feature>